<sequence>MENIINRLIHGDTEGIQQATAELTESFKNPEAIPALCQVTVSSQNPQFRQYAAILLRKRLAKAKNWILVPQDMRNNVKSGMLNALVNEKEHMVKTAIAQFIGILVKHEFPTNTWPELLQFIQELCASEAENNRELGMFTISVMIDMAPAQYITHINALCQLCSSQLESICPESSVNILFYALVTLTKLIPVLEGHDAANAAYKNMLPACLQALRFLAERDPAKCIVAMEFLDDLAESAPAIIVPHMQFVVELSLQFASNQQLQSELRVKATSIIGWLVRIKRKSLIKNQLIGPIVEVLFKLMSSPSVDDSDEDYFVDDADNANPLTCATQTMDSLALHLPPEKLLPHILNHVQPALQGDNPYYRRGAFLCLAVISEGCAEAIRAKYLPNMLRCIGQGVTDTNAVVRNAALFALGQFSEYLQPDISQYASDILPILFEFLSQLCATLPNNSEPPSIDKMFYALEVFCEHLEDSLIPYLDTFMERLFVALDFKNSAHLRELSLSAIAAAANAAKEAMLPYFPRIVEGLKVYLTMKPEDETSISLQAQAIDTFGALARTIGKDNFMPFASESLQHGLTLIEENNDPNLRRSVFGLFAALSTVMNGQIGPALPKIVELMTESIKSSEGIVPHIKYEECVLDVYSVEESESDAEEDIENSEGEEDDEVVGWSVENDYIDEKEQACLALKEIAEFAGEVFNPYLEGCFEEIFKLTNYPQEDIRKAALCALGQFCISISFILTPEFNTAKEKVLSVLIPKCSEIIRTDEEKGVVIEAVETFDQILDKCHPEMKFADVHRDAIFNCILDVFTGKLVCQDADDGNDDSSVEDQAEQDEMLIEYAGDVLPKLGKHMKSDDFLIIFMRILPHILSRTKKSCSLSQRSFAIGLISECMAPLQQYVANIAPQLLPLLLQFSKDPKEDVRNNAIFGVGEMMLHGKELLYPHYPEVLSTLSSAVSQETHAGTLDNICGALARMISTNMNGVPLEQVMPVFVQYLPLRHDFEENLAVYRCLQTLFTAKHPNAIEQVGAILKASAETIHRKQWSNDETMELVINVTRALKQEYPEQYQAVLPYLDVELSDLVKQL</sequence>
<evidence type="ECO:0000256" key="6">
    <source>
        <dbReference type="ARBA" id="ARBA00022927"/>
    </source>
</evidence>
<protein>
    <submittedName>
        <fullName evidence="9">Putative karyopherin importin beta 3</fullName>
    </submittedName>
</protein>
<dbReference type="InterPro" id="IPR001494">
    <property type="entry name" value="Importin-beta_N"/>
</dbReference>
<evidence type="ECO:0000256" key="1">
    <source>
        <dbReference type="ARBA" id="ARBA00004123"/>
    </source>
</evidence>
<evidence type="ECO:0000259" key="8">
    <source>
        <dbReference type="PROSITE" id="PS50166"/>
    </source>
</evidence>
<dbReference type="PANTHER" id="PTHR10527">
    <property type="entry name" value="IMPORTIN BETA"/>
    <property type="match status" value="1"/>
</dbReference>
<dbReference type="InterPro" id="IPR011989">
    <property type="entry name" value="ARM-like"/>
</dbReference>
<dbReference type="EMBL" id="GIIL01005133">
    <property type="protein sequence ID" value="NOV48859.1"/>
    <property type="molecule type" value="Transcribed_RNA"/>
</dbReference>
<dbReference type="InterPro" id="IPR058584">
    <property type="entry name" value="IMB1_TNPO1-like_TPR"/>
</dbReference>
<dbReference type="AlphaFoldDB" id="A0A6M2DR69"/>
<dbReference type="InterPro" id="IPR057672">
    <property type="entry name" value="TPR_IPO4/5"/>
</dbReference>
<dbReference type="PROSITE" id="PS50166">
    <property type="entry name" value="IMPORTIN_B_NT"/>
    <property type="match status" value="1"/>
</dbReference>
<comment type="subcellular location">
    <subcellularLocation>
        <location evidence="2">Cytoplasm</location>
    </subcellularLocation>
    <subcellularLocation>
        <location evidence="1">Nucleus</location>
    </subcellularLocation>
</comment>
<dbReference type="SMART" id="SM00913">
    <property type="entry name" value="IBN_N"/>
    <property type="match status" value="1"/>
</dbReference>
<dbReference type="Pfam" id="PF13513">
    <property type="entry name" value="HEAT_EZ"/>
    <property type="match status" value="1"/>
</dbReference>
<evidence type="ECO:0000256" key="3">
    <source>
        <dbReference type="ARBA" id="ARBA00022448"/>
    </source>
</evidence>
<reference evidence="9" key="1">
    <citation type="submission" date="2020-03" db="EMBL/GenBank/DDBJ databases">
        <title>Transcriptomic Profiling of the Digestive Tract of the Rat Flea, Xenopsylla cheopis, Following Blood Feeding and Infection with Yersinia pestis.</title>
        <authorList>
            <person name="Bland D.M."/>
            <person name="Martens C.A."/>
            <person name="Virtaneva K."/>
            <person name="Kanakabandi K."/>
            <person name="Long D."/>
            <person name="Rosenke R."/>
            <person name="Saturday G.A."/>
            <person name="Hoyt F.H."/>
            <person name="Bruno D.P."/>
            <person name="Ribeiro J.M.C."/>
            <person name="Hinnebusch J."/>
        </authorList>
    </citation>
    <scope>NUCLEOTIDE SEQUENCE</scope>
</reference>
<evidence type="ECO:0000256" key="4">
    <source>
        <dbReference type="ARBA" id="ARBA00022490"/>
    </source>
</evidence>
<dbReference type="GO" id="GO:0006606">
    <property type="term" value="P:protein import into nucleus"/>
    <property type="evidence" value="ECO:0007669"/>
    <property type="project" value="InterPro"/>
</dbReference>
<accession>A0A6M2DR69</accession>
<evidence type="ECO:0000313" key="9">
    <source>
        <dbReference type="EMBL" id="NOV48859.1"/>
    </source>
</evidence>
<name>A0A6M2DR69_XENCH</name>
<proteinExistence type="predicted"/>
<keyword evidence="7" id="KW-0539">Nucleus</keyword>
<dbReference type="InterPro" id="IPR040122">
    <property type="entry name" value="Importin_beta"/>
</dbReference>
<evidence type="ECO:0000256" key="2">
    <source>
        <dbReference type="ARBA" id="ARBA00004496"/>
    </source>
</evidence>
<dbReference type="GO" id="GO:0031267">
    <property type="term" value="F:small GTPase binding"/>
    <property type="evidence" value="ECO:0007669"/>
    <property type="project" value="InterPro"/>
</dbReference>
<keyword evidence="4" id="KW-0963">Cytoplasm</keyword>
<dbReference type="InterPro" id="IPR016024">
    <property type="entry name" value="ARM-type_fold"/>
</dbReference>
<dbReference type="Pfam" id="PF25574">
    <property type="entry name" value="TPR_IMB1"/>
    <property type="match status" value="1"/>
</dbReference>
<evidence type="ECO:0000256" key="5">
    <source>
        <dbReference type="ARBA" id="ARBA00022737"/>
    </source>
</evidence>
<evidence type="ECO:0000256" key="7">
    <source>
        <dbReference type="ARBA" id="ARBA00023242"/>
    </source>
</evidence>
<dbReference type="GO" id="GO:0005737">
    <property type="term" value="C:cytoplasm"/>
    <property type="evidence" value="ECO:0007669"/>
    <property type="project" value="UniProtKB-SubCell"/>
</dbReference>
<keyword evidence="6" id="KW-0653">Protein transport</keyword>
<dbReference type="Gene3D" id="1.25.10.10">
    <property type="entry name" value="Leucine-rich Repeat Variant"/>
    <property type="match status" value="1"/>
</dbReference>
<dbReference type="Pfam" id="PF25780">
    <property type="entry name" value="TPR_IPO5"/>
    <property type="match status" value="1"/>
</dbReference>
<dbReference type="Pfam" id="PF03810">
    <property type="entry name" value="IBN_N"/>
    <property type="match status" value="1"/>
</dbReference>
<keyword evidence="3" id="KW-0813">Transport</keyword>
<organism evidence="9">
    <name type="scientific">Xenopsylla cheopis</name>
    <name type="common">Oriental rat flea</name>
    <name type="synonym">Pulex cheopis</name>
    <dbReference type="NCBI Taxonomy" id="163159"/>
    <lineage>
        <taxon>Eukaryota</taxon>
        <taxon>Metazoa</taxon>
        <taxon>Ecdysozoa</taxon>
        <taxon>Arthropoda</taxon>
        <taxon>Hexapoda</taxon>
        <taxon>Insecta</taxon>
        <taxon>Pterygota</taxon>
        <taxon>Neoptera</taxon>
        <taxon>Endopterygota</taxon>
        <taxon>Siphonaptera</taxon>
        <taxon>Pulicidae</taxon>
        <taxon>Xenopsyllinae</taxon>
        <taxon>Xenopsylla</taxon>
    </lineage>
</organism>
<dbReference type="SUPFAM" id="SSF48371">
    <property type="entry name" value="ARM repeat"/>
    <property type="match status" value="2"/>
</dbReference>
<feature type="domain" description="Importin N-terminal" evidence="8">
    <location>
        <begin position="19"/>
        <end position="87"/>
    </location>
</feature>
<keyword evidence="5" id="KW-0677">Repeat</keyword>